<accession>A0A1Y2CK92</accession>
<organism evidence="2 3">
    <name type="scientific">Rhizoclosmatium globosum</name>
    <dbReference type="NCBI Taxonomy" id="329046"/>
    <lineage>
        <taxon>Eukaryota</taxon>
        <taxon>Fungi</taxon>
        <taxon>Fungi incertae sedis</taxon>
        <taxon>Chytridiomycota</taxon>
        <taxon>Chytridiomycota incertae sedis</taxon>
        <taxon>Chytridiomycetes</taxon>
        <taxon>Chytridiales</taxon>
        <taxon>Chytriomycetaceae</taxon>
        <taxon>Rhizoclosmatium</taxon>
    </lineage>
</organism>
<reference evidence="2 3" key="1">
    <citation type="submission" date="2016-07" db="EMBL/GenBank/DDBJ databases">
        <title>Pervasive Adenine N6-methylation of Active Genes in Fungi.</title>
        <authorList>
            <consortium name="DOE Joint Genome Institute"/>
            <person name="Mondo S.J."/>
            <person name="Dannebaum R.O."/>
            <person name="Kuo R.C."/>
            <person name="Labutti K."/>
            <person name="Haridas S."/>
            <person name="Kuo A."/>
            <person name="Salamov A."/>
            <person name="Ahrendt S.R."/>
            <person name="Lipzen A."/>
            <person name="Sullivan W."/>
            <person name="Andreopoulos W.B."/>
            <person name="Clum A."/>
            <person name="Lindquist E."/>
            <person name="Daum C."/>
            <person name="Ramamoorthy G.K."/>
            <person name="Gryganskyi A."/>
            <person name="Culley D."/>
            <person name="Magnuson J.K."/>
            <person name="James T.Y."/>
            <person name="O'Malley M.A."/>
            <person name="Stajich J.E."/>
            <person name="Spatafora J.W."/>
            <person name="Visel A."/>
            <person name="Grigoriev I.V."/>
        </authorList>
    </citation>
    <scope>NUCLEOTIDE SEQUENCE [LARGE SCALE GENOMIC DNA]</scope>
    <source>
        <strain evidence="2 3">JEL800</strain>
    </source>
</reference>
<dbReference type="OrthoDB" id="2177398at2759"/>
<evidence type="ECO:0000313" key="2">
    <source>
        <dbReference type="EMBL" id="ORY47438.1"/>
    </source>
</evidence>
<dbReference type="InterPro" id="IPR038279">
    <property type="entry name" value="Ndc10_dom2_sf"/>
</dbReference>
<evidence type="ECO:0008006" key="4">
    <source>
        <dbReference type="Google" id="ProtNLM"/>
    </source>
</evidence>
<feature type="region of interest" description="Disordered" evidence="1">
    <location>
        <begin position="1"/>
        <end position="52"/>
    </location>
</feature>
<evidence type="ECO:0000313" key="3">
    <source>
        <dbReference type="Proteomes" id="UP000193642"/>
    </source>
</evidence>
<gene>
    <name evidence="2" type="ORF">BCR33DRAFT_97339</name>
</gene>
<protein>
    <recommendedName>
        <fullName evidence="4">Ndc10 domain-containing protein</fullName>
    </recommendedName>
</protein>
<dbReference type="Gene3D" id="1.10.443.20">
    <property type="entry name" value="Centromere DNA-binding protein complex CBF3 subunit, domain 2"/>
    <property type="match status" value="1"/>
</dbReference>
<comment type="caution">
    <text evidence="2">The sequence shown here is derived from an EMBL/GenBank/DDBJ whole genome shotgun (WGS) entry which is preliminary data.</text>
</comment>
<dbReference type="AlphaFoldDB" id="A0A1Y2CK92"/>
<dbReference type="EMBL" id="MCGO01000014">
    <property type="protein sequence ID" value="ORY47438.1"/>
    <property type="molecule type" value="Genomic_DNA"/>
</dbReference>
<evidence type="ECO:0000256" key="1">
    <source>
        <dbReference type="SAM" id="MobiDB-lite"/>
    </source>
</evidence>
<feature type="compositionally biased region" description="Acidic residues" evidence="1">
    <location>
        <begin position="8"/>
        <end position="24"/>
    </location>
</feature>
<sequence length="745" mass="85016">MDTGHDESEADDDVSDEEDSDEETIAAVPPKRPVSIPGGKRGPNKNGHSKNYDAVRQREYRAAKKKGTILPPLLPLVEFSFPNGKTIQKLPSPINKADGIILQNRMTLHHRRIKASDDILADQKGYLHTIVTFIAGHELYKELIDDLIEQYPTFSIDTRNDIKAIANHFLAKMQVNGLSTYKSLRHAFRRYAEWMEEHIIELEDMLAIAKEQGTEQKHILQSLTEFKKYLIHPKSNLHGVKFMEMYGAKPLERKTAQSTNGAKGIKVAAEYMKQAFFWVVKLAQCFHVEKLDSSRDAMNDEAGNIKADVGRSYQENETDRQKTKKKAFLTHDDQLDLRRHFLSVQDPRINKFIPLVFSNMAYQMMTRAKTRRYTEWLDMYCIERPTEMHSERDKDSIPKMMVTCFIDDNNKLSHFFSRLGQDDKSEVSAGTHRDACKSTDVAIAQYIQQRHVVMKVPFPPFHEGYDRCKRFALLPGKNPEEPMSAHWLNNLIKRGLVSIGRYFAGLVNHLERKQGSYWREALGCHSDDIENANWGIGQKAGKKAVYRQVYNKGFPLPFIVVSTDHGVGAKKELYYIPWDVEVPEALLSKTWVKCNRFFKLVDSNAPGFGDNEAFKGLAGALKMLKKRLYQGTAHMLYTGVMKEDDSFLNQDVFQSGEFALVCKRVTEACDAYKETCKTYKYKPNESERASLAASGACPDGRIFGRLEQIERNQTEMSVKVDTVMEEMGSMSGKLDTILKLLGTRG</sequence>
<dbReference type="Proteomes" id="UP000193642">
    <property type="component" value="Unassembled WGS sequence"/>
</dbReference>
<name>A0A1Y2CK92_9FUNG</name>
<keyword evidence="3" id="KW-1185">Reference proteome</keyword>
<proteinExistence type="predicted"/>
<dbReference type="GO" id="GO:0003677">
    <property type="term" value="F:DNA binding"/>
    <property type="evidence" value="ECO:0007669"/>
    <property type="project" value="InterPro"/>
</dbReference>